<gene>
    <name evidence="9" type="ORF">F4Y42_09850</name>
</gene>
<feature type="transmembrane region" description="Helical" evidence="7">
    <location>
        <begin position="65"/>
        <end position="82"/>
    </location>
</feature>
<evidence type="ECO:0000259" key="8">
    <source>
        <dbReference type="PROSITE" id="PS50928"/>
    </source>
</evidence>
<feature type="transmembrane region" description="Helical" evidence="7">
    <location>
        <begin position="133"/>
        <end position="154"/>
    </location>
</feature>
<keyword evidence="3" id="KW-1003">Cell membrane</keyword>
<comment type="similarity">
    <text evidence="7">Belongs to the binding-protein-dependent transport system permease family.</text>
</comment>
<feature type="transmembrane region" description="Helical" evidence="7">
    <location>
        <begin position="94"/>
        <end position="121"/>
    </location>
</feature>
<dbReference type="GO" id="GO:0005886">
    <property type="term" value="C:plasma membrane"/>
    <property type="evidence" value="ECO:0007669"/>
    <property type="project" value="UniProtKB-SubCell"/>
</dbReference>
<comment type="caution">
    <text evidence="9">The sequence shown here is derived from an EMBL/GenBank/DDBJ whole genome shotgun (WGS) entry which is preliminary data.</text>
</comment>
<keyword evidence="2 7" id="KW-0813">Transport</keyword>
<keyword evidence="6 7" id="KW-0472">Membrane</keyword>
<evidence type="ECO:0000256" key="1">
    <source>
        <dbReference type="ARBA" id="ARBA00004651"/>
    </source>
</evidence>
<protein>
    <submittedName>
        <fullName evidence="9">Carbohydrate ABC transporter permease</fullName>
    </submittedName>
</protein>
<keyword evidence="4 7" id="KW-0812">Transmembrane</keyword>
<evidence type="ECO:0000256" key="4">
    <source>
        <dbReference type="ARBA" id="ARBA00022692"/>
    </source>
</evidence>
<evidence type="ECO:0000313" key="9">
    <source>
        <dbReference type="EMBL" id="MXY93739.1"/>
    </source>
</evidence>
<evidence type="ECO:0000256" key="2">
    <source>
        <dbReference type="ARBA" id="ARBA00022448"/>
    </source>
</evidence>
<dbReference type="SUPFAM" id="SSF161098">
    <property type="entry name" value="MetI-like"/>
    <property type="match status" value="1"/>
</dbReference>
<proteinExistence type="inferred from homology"/>
<dbReference type="AlphaFoldDB" id="A0A6B0YUS9"/>
<name>A0A6B0YUS9_9CHLR</name>
<dbReference type="PANTHER" id="PTHR43744">
    <property type="entry name" value="ABC TRANSPORTER PERMEASE PROTEIN MG189-RELATED-RELATED"/>
    <property type="match status" value="1"/>
</dbReference>
<feature type="transmembrane region" description="Helical" evidence="7">
    <location>
        <begin position="269"/>
        <end position="289"/>
    </location>
</feature>
<feature type="transmembrane region" description="Helical" evidence="7">
    <location>
        <begin position="207"/>
        <end position="232"/>
    </location>
</feature>
<dbReference type="InterPro" id="IPR035906">
    <property type="entry name" value="MetI-like_sf"/>
</dbReference>
<dbReference type="GO" id="GO:0055085">
    <property type="term" value="P:transmembrane transport"/>
    <property type="evidence" value="ECO:0007669"/>
    <property type="project" value="InterPro"/>
</dbReference>
<comment type="subcellular location">
    <subcellularLocation>
        <location evidence="1 7">Cell membrane</location>
        <topology evidence="1 7">Multi-pass membrane protein</topology>
    </subcellularLocation>
</comment>
<feature type="transmembrane region" description="Helical" evidence="7">
    <location>
        <begin position="32"/>
        <end position="53"/>
    </location>
</feature>
<keyword evidence="5 7" id="KW-1133">Transmembrane helix</keyword>
<accession>A0A6B0YUS9</accession>
<evidence type="ECO:0000256" key="6">
    <source>
        <dbReference type="ARBA" id="ARBA00023136"/>
    </source>
</evidence>
<dbReference type="Gene3D" id="1.10.3720.10">
    <property type="entry name" value="MetI-like"/>
    <property type="match status" value="1"/>
</dbReference>
<evidence type="ECO:0000256" key="3">
    <source>
        <dbReference type="ARBA" id="ARBA00022475"/>
    </source>
</evidence>
<dbReference type="PROSITE" id="PS50928">
    <property type="entry name" value="ABC_TM1"/>
    <property type="match status" value="1"/>
</dbReference>
<dbReference type="EMBL" id="VXRG01000083">
    <property type="protein sequence ID" value="MXY93739.1"/>
    <property type="molecule type" value="Genomic_DNA"/>
</dbReference>
<reference evidence="9" key="1">
    <citation type="submission" date="2019-09" db="EMBL/GenBank/DDBJ databases">
        <title>Characterisation of the sponge microbiome using genome-centric metagenomics.</title>
        <authorList>
            <person name="Engelberts J.P."/>
            <person name="Robbins S.J."/>
            <person name="De Goeij J.M."/>
            <person name="Aranda M."/>
            <person name="Bell S.C."/>
            <person name="Webster N.S."/>
        </authorList>
    </citation>
    <scope>NUCLEOTIDE SEQUENCE</scope>
    <source>
        <strain evidence="9">SB0664_bin_27</strain>
    </source>
</reference>
<feature type="transmembrane region" description="Helical" evidence="7">
    <location>
        <begin position="166"/>
        <end position="186"/>
    </location>
</feature>
<dbReference type="PANTHER" id="PTHR43744:SF12">
    <property type="entry name" value="ABC TRANSPORTER PERMEASE PROTEIN MG189-RELATED"/>
    <property type="match status" value="1"/>
</dbReference>
<dbReference type="Pfam" id="PF00528">
    <property type="entry name" value="BPD_transp_1"/>
    <property type="match status" value="1"/>
</dbReference>
<organism evidence="9">
    <name type="scientific">Caldilineaceae bacterium SB0664_bin_27</name>
    <dbReference type="NCBI Taxonomy" id="2605260"/>
    <lineage>
        <taxon>Bacteria</taxon>
        <taxon>Bacillati</taxon>
        <taxon>Chloroflexota</taxon>
        <taxon>Caldilineae</taxon>
        <taxon>Caldilineales</taxon>
        <taxon>Caldilineaceae</taxon>
    </lineage>
</organism>
<dbReference type="CDD" id="cd06261">
    <property type="entry name" value="TM_PBP2"/>
    <property type="match status" value="1"/>
</dbReference>
<sequence length="303" mass="33094">MAANRLASRSEGSSVGGDRTFGWWAGSSLRPIIYGLLIVGALVQVYPIFFLLMNTLKTDTQILNTPFSLPTGFSMAPFIDVWTGDRTGMFFGRYFFNSVIVLAATLVLMLAISCLCGYAMARGHFPGNGTLHQALLLSLAVPAHALAIPLYFFVGSLGLRNSLFGLTLVYAALGAPFTIILMRAYFMHMPLELEEAARIDGCGRLGVFLRIVMPISRGPIAGMAIININWIWSELFFSLILMNKADVRTLPLAIALYKPAPMTVETVLALQYAAMALATIPVLILFFIFQRQIASGMTMGAFK</sequence>
<dbReference type="InterPro" id="IPR000515">
    <property type="entry name" value="MetI-like"/>
</dbReference>
<evidence type="ECO:0000256" key="5">
    <source>
        <dbReference type="ARBA" id="ARBA00022989"/>
    </source>
</evidence>
<evidence type="ECO:0000256" key="7">
    <source>
        <dbReference type="RuleBase" id="RU363032"/>
    </source>
</evidence>
<feature type="domain" description="ABC transmembrane type-1" evidence="8">
    <location>
        <begin position="95"/>
        <end position="289"/>
    </location>
</feature>